<dbReference type="Pfam" id="PF07992">
    <property type="entry name" value="Pyr_redox_2"/>
    <property type="match status" value="1"/>
</dbReference>
<comment type="subunit">
    <text evidence="7">Homodimer.</text>
</comment>
<dbReference type="NCBIfam" id="TIGR01292">
    <property type="entry name" value="TRX_reduct"/>
    <property type="match status" value="1"/>
</dbReference>
<dbReference type="PRINTS" id="PR00469">
    <property type="entry name" value="PNDRDTASEII"/>
</dbReference>
<keyword evidence="4 7" id="KW-0560">Oxidoreductase</keyword>
<accession>A0A7C3MH76</accession>
<dbReference type="EMBL" id="DTIN01000009">
    <property type="protein sequence ID" value="HFX12990.1"/>
    <property type="molecule type" value="Genomic_DNA"/>
</dbReference>
<keyword evidence="6 7" id="KW-0676">Redox-active center</keyword>
<proteinExistence type="inferred from homology"/>
<dbReference type="GO" id="GO:0004791">
    <property type="term" value="F:thioredoxin-disulfide reductase (NADPH) activity"/>
    <property type="evidence" value="ECO:0007669"/>
    <property type="project" value="UniProtKB-UniRule"/>
</dbReference>
<dbReference type="GO" id="GO:0019430">
    <property type="term" value="P:removal of superoxide radicals"/>
    <property type="evidence" value="ECO:0007669"/>
    <property type="project" value="UniProtKB-UniRule"/>
</dbReference>
<dbReference type="InterPro" id="IPR036188">
    <property type="entry name" value="FAD/NAD-bd_sf"/>
</dbReference>
<keyword evidence="8" id="KW-0521">NADP</keyword>
<keyword evidence="3 7" id="KW-0274">FAD</keyword>
<evidence type="ECO:0000259" key="9">
    <source>
        <dbReference type="Pfam" id="PF07992"/>
    </source>
</evidence>
<dbReference type="PANTHER" id="PTHR48105">
    <property type="entry name" value="THIOREDOXIN REDUCTASE 1-RELATED-RELATED"/>
    <property type="match status" value="1"/>
</dbReference>
<evidence type="ECO:0000256" key="6">
    <source>
        <dbReference type="ARBA" id="ARBA00023284"/>
    </source>
</evidence>
<keyword evidence="5" id="KW-1015">Disulfide bond</keyword>
<evidence type="ECO:0000256" key="2">
    <source>
        <dbReference type="ARBA" id="ARBA00022630"/>
    </source>
</evidence>
<feature type="domain" description="FAD/NAD(P)-binding" evidence="9">
    <location>
        <begin position="18"/>
        <end position="304"/>
    </location>
</feature>
<dbReference type="InterPro" id="IPR008255">
    <property type="entry name" value="Pyr_nucl-diS_OxRdtase_2_AS"/>
</dbReference>
<dbReference type="GO" id="GO:0005737">
    <property type="term" value="C:cytoplasm"/>
    <property type="evidence" value="ECO:0007669"/>
    <property type="project" value="InterPro"/>
</dbReference>
<evidence type="ECO:0000256" key="1">
    <source>
        <dbReference type="ARBA" id="ARBA00009333"/>
    </source>
</evidence>
<evidence type="ECO:0000256" key="7">
    <source>
        <dbReference type="RuleBase" id="RU003880"/>
    </source>
</evidence>
<evidence type="ECO:0000256" key="4">
    <source>
        <dbReference type="ARBA" id="ARBA00023002"/>
    </source>
</evidence>
<keyword evidence="2 7" id="KW-0285">Flavoprotein</keyword>
<comment type="cofactor">
    <cofactor evidence="8">
        <name>FAD</name>
        <dbReference type="ChEBI" id="CHEBI:57692"/>
    </cofactor>
    <text evidence="8">Binds 1 FAD per subunit.</text>
</comment>
<sequence>MDFISIAKPMDKIEEEQEVIILGGGPAGLTAGIYAGRNLWKTLIIEKAIIGGNAALTEKIDNYPGFPEGITGEELVKRMEIQAKKFGSKILEADVLNFRIDGIWKIIETSNGIYRAPTLIIATGTRPRKLEVPGEEEFTGKGVSYCAVCDGAFFTGKRVAVVGGGDSAVEEAIYLTKFAEEVILIHRRDTLKAEKITQQKAFSNPKIKFLWSHIVKAIEGDKKVERLILQDLKTNEIKQLPIDGVFIYVGLIPNTEIFKDILNLDKDGFIITDEKMHTSVPGIYAAGDVRGKILRQIVTAVADGAIAGMEASKFLEDIKYNKEV</sequence>
<evidence type="ECO:0000256" key="3">
    <source>
        <dbReference type="ARBA" id="ARBA00022827"/>
    </source>
</evidence>
<comment type="similarity">
    <text evidence="1 7">Belongs to the class-II pyridine nucleotide-disulfide oxidoreductase family.</text>
</comment>
<dbReference type="PRINTS" id="PR00368">
    <property type="entry name" value="FADPNR"/>
</dbReference>
<dbReference type="SUPFAM" id="SSF51905">
    <property type="entry name" value="FAD/NAD(P)-binding domain"/>
    <property type="match status" value="1"/>
</dbReference>
<evidence type="ECO:0000256" key="5">
    <source>
        <dbReference type="ARBA" id="ARBA00023157"/>
    </source>
</evidence>
<dbReference type="AlphaFoldDB" id="A0A7C3MH76"/>
<dbReference type="InterPro" id="IPR005982">
    <property type="entry name" value="Thioredox_Rdtase"/>
</dbReference>
<evidence type="ECO:0000313" key="10">
    <source>
        <dbReference type="EMBL" id="HFX12990.1"/>
    </source>
</evidence>
<dbReference type="EC" id="1.8.1.9" evidence="7"/>
<dbReference type="PROSITE" id="PS00573">
    <property type="entry name" value="PYRIDINE_REDOX_2"/>
    <property type="match status" value="1"/>
</dbReference>
<dbReference type="InterPro" id="IPR050097">
    <property type="entry name" value="Ferredoxin-NADP_redctase_2"/>
</dbReference>
<gene>
    <name evidence="10" type="primary">trxB</name>
    <name evidence="10" type="ORF">ENW00_02390</name>
</gene>
<dbReference type="InterPro" id="IPR023753">
    <property type="entry name" value="FAD/NAD-binding_dom"/>
</dbReference>
<organism evidence="10">
    <name type="scientific">Dictyoglomus thermophilum</name>
    <dbReference type="NCBI Taxonomy" id="14"/>
    <lineage>
        <taxon>Bacteria</taxon>
        <taxon>Pseudomonadati</taxon>
        <taxon>Dictyoglomota</taxon>
        <taxon>Dictyoglomia</taxon>
        <taxon>Dictyoglomales</taxon>
        <taxon>Dictyoglomaceae</taxon>
        <taxon>Dictyoglomus</taxon>
    </lineage>
</organism>
<comment type="caution">
    <text evidence="10">The sequence shown here is derived from an EMBL/GenBank/DDBJ whole genome shotgun (WGS) entry which is preliminary data.</text>
</comment>
<evidence type="ECO:0000256" key="8">
    <source>
        <dbReference type="RuleBase" id="RU003881"/>
    </source>
</evidence>
<dbReference type="Gene3D" id="3.50.50.60">
    <property type="entry name" value="FAD/NAD(P)-binding domain"/>
    <property type="match status" value="2"/>
</dbReference>
<comment type="catalytic activity">
    <reaction evidence="7">
        <text>[thioredoxin]-dithiol + NADP(+) = [thioredoxin]-disulfide + NADPH + H(+)</text>
        <dbReference type="Rhea" id="RHEA:20345"/>
        <dbReference type="Rhea" id="RHEA-COMP:10698"/>
        <dbReference type="Rhea" id="RHEA-COMP:10700"/>
        <dbReference type="ChEBI" id="CHEBI:15378"/>
        <dbReference type="ChEBI" id="CHEBI:29950"/>
        <dbReference type="ChEBI" id="CHEBI:50058"/>
        <dbReference type="ChEBI" id="CHEBI:57783"/>
        <dbReference type="ChEBI" id="CHEBI:58349"/>
        <dbReference type="EC" id="1.8.1.9"/>
    </reaction>
</comment>
<name>A0A7C3MH76_DICTH</name>
<reference evidence="10" key="1">
    <citation type="journal article" date="2020" name="mSystems">
        <title>Genome- and Community-Level Interaction Insights into Carbon Utilization and Element Cycling Functions of Hydrothermarchaeota in Hydrothermal Sediment.</title>
        <authorList>
            <person name="Zhou Z."/>
            <person name="Liu Y."/>
            <person name="Xu W."/>
            <person name="Pan J."/>
            <person name="Luo Z.H."/>
            <person name="Li M."/>
        </authorList>
    </citation>
    <scope>NUCLEOTIDE SEQUENCE [LARGE SCALE GENOMIC DNA]</scope>
    <source>
        <strain evidence="10">SpSt-81</strain>
    </source>
</reference>
<protein>
    <recommendedName>
        <fullName evidence="7">Thioredoxin reductase</fullName>
        <ecNumber evidence="7">1.8.1.9</ecNumber>
    </recommendedName>
</protein>